<dbReference type="Pfam" id="PF03965">
    <property type="entry name" value="Penicillinase_R"/>
    <property type="match status" value="1"/>
</dbReference>
<keyword evidence="6" id="KW-1185">Reference proteome</keyword>
<dbReference type="GO" id="GO:0045892">
    <property type="term" value="P:negative regulation of DNA-templated transcription"/>
    <property type="evidence" value="ECO:0007669"/>
    <property type="project" value="InterPro"/>
</dbReference>
<reference evidence="5 6" key="1">
    <citation type="submission" date="2016-12" db="EMBL/GenBank/DDBJ databases">
        <title>Isolation and genomic insights into novel planktonic Zetaproteobacteria from stratified waters of the Chesapeake Bay.</title>
        <authorList>
            <person name="McAllister S.M."/>
            <person name="Kato S."/>
            <person name="Chan C.S."/>
            <person name="Chiu B.K."/>
            <person name="Field E.K."/>
        </authorList>
    </citation>
    <scope>NUCLEOTIDE SEQUENCE [LARGE SCALE GENOMIC DNA]</scope>
    <source>
        <strain evidence="5 6">CP-5</strain>
    </source>
</reference>
<proteinExistence type="inferred from homology"/>
<dbReference type="AlphaFoldDB" id="A0A2K8L585"/>
<dbReference type="KEGG" id="maes:Ga0123461_1741"/>
<evidence type="ECO:0000313" key="6">
    <source>
        <dbReference type="Proteomes" id="UP000231701"/>
    </source>
</evidence>
<dbReference type="InterPro" id="IPR036390">
    <property type="entry name" value="WH_DNA-bd_sf"/>
</dbReference>
<name>A0A2K8L585_MARES</name>
<evidence type="ECO:0000256" key="2">
    <source>
        <dbReference type="ARBA" id="ARBA00023015"/>
    </source>
</evidence>
<dbReference type="InterPro" id="IPR036388">
    <property type="entry name" value="WH-like_DNA-bd_sf"/>
</dbReference>
<dbReference type="OrthoDB" id="2989615at2"/>
<dbReference type="EMBL" id="CP018799">
    <property type="protein sequence ID" value="ATX80154.1"/>
    <property type="molecule type" value="Genomic_DNA"/>
</dbReference>
<sequence length="135" mass="15261">MLPVKRQNLGELEMAVLEHLWTSASGDAKGVHKSIGTQRGISLNTIQSTLERLFRKQLLKREKISHSYVYSPSVQRGELMTQLIDDVVKTLSGGKTDYLLSAFIDYAAREDESSLDRLEQLIAQRRADEPSDKNE</sequence>
<evidence type="ECO:0000313" key="5">
    <source>
        <dbReference type="EMBL" id="ATX80154.1"/>
    </source>
</evidence>
<protein>
    <submittedName>
        <fullName evidence="5">Putative transcriptional regulator</fullName>
    </submittedName>
</protein>
<organism evidence="5 6">
    <name type="scientific">Mariprofundus aestuarium</name>
    <dbReference type="NCBI Taxonomy" id="1921086"/>
    <lineage>
        <taxon>Bacteria</taxon>
        <taxon>Pseudomonadati</taxon>
        <taxon>Pseudomonadota</taxon>
        <taxon>Candidatius Mariprofundia</taxon>
        <taxon>Mariprofundales</taxon>
        <taxon>Mariprofundaceae</taxon>
        <taxon>Mariprofundus</taxon>
    </lineage>
</organism>
<dbReference type="Gene3D" id="1.10.10.10">
    <property type="entry name" value="Winged helix-like DNA-binding domain superfamily/Winged helix DNA-binding domain"/>
    <property type="match status" value="1"/>
</dbReference>
<dbReference type="GO" id="GO:0003677">
    <property type="term" value="F:DNA binding"/>
    <property type="evidence" value="ECO:0007669"/>
    <property type="project" value="UniProtKB-KW"/>
</dbReference>
<keyword evidence="4" id="KW-0804">Transcription</keyword>
<dbReference type="InterPro" id="IPR005650">
    <property type="entry name" value="BlaI_family"/>
</dbReference>
<keyword evidence="2" id="KW-0805">Transcription regulation</keyword>
<keyword evidence="3" id="KW-0238">DNA-binding</keyword>
<dbReference type="Proteomes" id="UP000231701">
    <property type="component" value="Chromosome"/>
</dbReference>
<dbReference type="RefSeq" id="WP_100277960.1">
    <property type="nucleotide sequence ID" value="NZ_CP018799.1"/>
</dbReference>
<comment type="similarity">
    <text evidence="1">Belongs to the BlaI transcriptional regulatory family.</text>
</comment>
<gene>
    <name evidence="5" type="ORF">Ga0123461_1741</name>
</gene>
<dbReference type="SUPFAM" id="SSF46785">
    <property type="entry name" value="Winged helix' DNA-binding domain"/>
    <property type="match status" value="1"/>
</dbReference>
<evidence type="ECO:0000256" key="1">
    <source>
        <dbReference type="ARBA" id="ARBA00011046"/>
    </source>
</evidence>
<accession>A0A2K8L585</accession>
<evidence type="ECO:0000256" key="4">
    <source>
        <dbReference type="ARBA" id="ARBA00023163"/>
    </source>
</evidence>
<evidence type="ECO:0000256" key="3">
    <source>
        <dbReference type="ARBA" id="ARBA00023125"/>
    </source>
</evidence>